<reference evidence="2" key="2">
    <citation type="submission" date="2018-04" db="EMBL/GenBank/DDBJ databases">
        <title>OnivRS2 (Oryza nivara Reference Sequence Version 2).</title>
        <authorList>
            <person name="Zhang J."/>
            <person name="Kudrna D."/>
            <person name="Lee S."/>
            <person name="Talag J."/>
            <person name="Rajasekar S."/>
            <person name="Welchert J."/>
            <person name="Hsing Y.-I."/>
            <person name="Wing R.A."/>
        </authorList>
    </citation>
    <scope>NUCLEOTIDE SEQUENCE [LARGE SCALE GENOMIC DNA]</scope>
    <source>
        <strain evidence="2">SL10</strain>
    </source>
</reference>
<protein>
    <submittedName>
        <fullName evidence="2">Uncharacterized protein</fullName>
    </submittedName>
</protein>
<proteinExistence type="predicted"/>
<feature type="region of interest" description="Disordered" evidence="1">
    <location>
        <begin position="43"/>
        <end position="69"/>
    </location>
</feature>
<evidence type="ECO:0000313" key="2">
    <source>
        <dbReference type="EnsemblPlants" id="ONIVA12G09450.2"/>
    </source>
</evidence>
<keyword evidence="3" id="KW-1185">Reference proteome</keyword>
<feature type="compositionally biased region" description="Low complexity" evidence="1">
    <location>
        <begin position="57"/>
        <end position="68"/>
    </location>
</feature>
<feature type="region of interest" description="Disordered" evidence="1">
    <location>
        <begin position="83"/>
        <end position="109"/>
    </location>
</feature>
<reference evidence="2" key="1">
    <citation type="submission" date="2015-04" db="UniProtKB">
        <authorList>
            <consortium name="EnsemblPlants"/>
        </authorList>
    </citation>
    <scope>IDENTIFICATION</scope>
    <source>
        <strain evidence="2">SL10</strain>
    </source>
</reference>
<dbReference type="EnsemblPlants" id="ONIVA12G09450.2">
    <property type="protein sequence ID" value="ONIVA12G09450.2"/>
    <property type="gene ID" value="ONIVA12G09450"/>
</dbReference>
<evidence type="ECO:0000313" key="3">
    <source>
        <dbReference type="Proteomes" id="UP000006591"/>
    </source>
</evidence>
<name>A0A0E0J9D8_ORYNI</name>
<sequence>MQFNAPAAATAPPTKLLVGVRLNGDGVKVEELIRRRQRREQSIRRPLPLLHGSHGLSAPSCADPSSAATGGVRSGDLFLSRSDPVVSQRPAHADPWPATTGGSRSGGVHCGRGFPATAASARAAHTPHPAVSFFPVLFCTYDSMLLVLARLGGLSLWLELVVELIGVRDGGQDGEEMSPEVVSEAAMKMHSYLKYIRIGLDYLSSELISSYHYDDLGRVADSLLDDGFLAGGDGGGKVGLLALDVALAFPQATTSQFPPAVLGSLIWLQVEKMFASYLAM</sequence>
<dbReference type="Gramene" id="ONIVA12G09450.2">
    <property type="protein sequence ID" value="ONIVA12G09450.2"/>
    <property type="gene ID" value="ONIVA12G09450"/>
</dbReference>
<dbReference type="AlphaFoldDB" id="A0A0E0J9D8"/>
<dbReference type="Proteomes" id="UP000006591">
    <property type="component" value="Chromosome 12"/>
</dbReference>
<organism evidence="2">
    <name type="scientific">Oryza nivara</name>
    <name type="common">Indian wild rice</name>
    <name type="synonym">Oryza sativa f. spontanea</name>
    <dbReference type="NCBI Taxonomy" id="4536"/>
    <lineage>
        <taxon>Eukaryota</taxon>
        <taxon>Viridiplantae</taxon>
        <taxon>Streptophyta</taxon>
        <taxon>Embryophyta</taxon>
        <taxon>Tracheophyta</taxon>
        <taxon>Spermatophyta</taxon>
        <taxon>Magnoliopsida</taxon>
        <taxon>Liliopsida</taxon>
        <taxon>Poales</taxon>
        <taxon>Poaceae</taxon>
        <taxon>BOP clade</taxon>
        <taxon>Oryzoideae</taxon>
        <taxon>Oryzeae</taxon>
        <taxon>Oryzinae</taxon>
        <taxon>Oryza</taxon>
    </lineage>
</organism>
<evidence type="ECO:0000256" key="1">
    <source>
        <dbReference type="SAM" id="MobiDB-lite"/>
    </source>
</evidence>
<accession>A0A0E0J9D8</accession>